<evidence type="ECO:0000313" key="2">
    <source>
        <dbReference type="EMBL" id="TEB23606.1"/>
    </source>
</evidence>
<sequence length="133" mass="14579">MAYVGDEVAAVANQTHKIALELGHIENGHTGLTTVTRDLSFSLRALVNHVQSELQTINTTMADIRYGASGHSTFWGVSALVSSPWISYLPWLMLCLPGGLRTSLTLTIYSIKLFLSFPIAYLLGRLFARLKIG</sequence>
<reference evidence="2 3" key="1">
    <citation type="journal article" date="2019" name="Nat. Ecol. Evol.">
        <title>Megaphylogeny resolves global patterns of mushroom evolution.</title>
        <authorList>
            <person name="Varga T."/>
            <person name="Krizsan K."/>
            <person name="Foldi C."/>
            <person name="Dima B."/>
            <person name="Sanchez-Garcia M."/>
            <person name="Sanchez-Ramirez S."/>
            <person name="Szollosi G.J."/>
            <person name="Szarkandi J.G."/>
            <person name="Papp V."/>
            <person name="Albert L."/>
            <person name="Andreopoulos W."/>
            <person name="Angelini C."/>
            <person name="Antonin V."/>
            <person name="Barry K.W."/>
            <person name="Bougher N.L."/>
            <person name="Buchanan P."/>
            <person name="Buyck B."/>
            <person name="Bense V."/>
            <person name="Catcheside P."/>
            <person name="Chovatia M."/>
            <person name="Cooper J."/>
            <person name="Damon W."/>
            <person name="Desjardin D."/>
            <person name="Finy P."/>
            <person name="Geml J."/>
            <person name="Haridas S."/>
            <person name="Hughes K."/>
            <person name="Justo A."/>
            <person name="Karasinski D."/>
            <person name="Kautmanova I."/>
            <person name="Kiss B."/>
            <person name="Kocsube S."/>
            <person name="Kotiranta H."/>
            <person name="LaButti K.M."/>
            <person name="Lechner B.E."/>
            <person name="Liimatainen K."/>
            <person name="Lipzen A."/>
            <person name="Lukacs Z."/>
            <person name="Mihaltcheva S."/>
            <person name="Morgado L.N."/>
            <person name="Niskanen T."/>
            <person name="Noordeloos M.E."/>
            <person name="Ohm R.A."/>
            <person name="Ortiz-Santana B."/>
            <person name="Ovrebo C."/>
            <person name="Racz N."/>
            <person name="Riley R."/>
            <person name="Savchenko A."/>
            <person name="Shiryaev A."/>
            <person name="Soop K."/>
            <person name="Spirin V."/>
            <person name="Szebenyi C."/>
            <person name="Tomsovsky M."/>
            <person name="Tulloss R.E."/>
            <person name="Uehling J."/>
            <person name="Grigoriev I.V."/>
            <person name="Vagvolgyi C."/>
            <person name="Papp T."/>
            <person name="Martin F.M."/>
            <person name="Miettinen O."/>
            <person name="Hibbett D.S."/>
            <person name="Nagy L.G."/>
        </authorList>
    </citation>
    <scope>NUCLEOTIDE SEQUENCE [LARGE SCALE GENOMIC DNA]</scope>
    <source>
        <strain evidence="2 3">FP101781</strain>
    </source>
</reference>
<keyword evidence="1" id="KW-1133">Transmembrane helix</keyword>
<feature type="transmembrane region" description="Helical" evidence="1">
    <location>
        <begin position="106"/>
        <end position="128"/>
    </location>
</feature>
<protein>
    <submittedName>
        <fullName evidence="2">Uncharacterized protein</fullName>
    </submittedName>
</protein>
<evidence type="ECO:0000313" key="3">
    <source>
        <dbReference type="Proteomes" id="UP000298030"/>
    </source>
</evidence>
<name>A0A4Y7SP24_COPMI</name>
<keyword evidence="3" id="KW-1185">Reference proteome</keyword>
<comment type="caution">
    <text evidence="2">The sequence shown here is derived from an EMBL/GenBank/DDBJ whole genome shotgun (WGS) entry which is preliminary data.</text>
</comment>
<accession>A0A4Y7SP24</accession>
<keyword evidence="1" id="KW-0472">Membrane</keyword>
<dbReference type="Proteomes" id="UP000298030">
    <property type="component" value="Unassembled WGS sequence"/>
</dbReference>
<gene>
    <name evidence="2" type="ORF">FA13DRAFT_1408061</name>
</gene>
<keyword evidence="1" id="KW-0812">Transmembrane</keyword>
<dbReference type="EMBL" id="QPFP01000076">
    <property type="protein sequence ID" value="TEB23606.1"/>
    <property type="molecule type" value="Genomic_DNA"/>
</dbReference>
<dbReference type="AlphaFoldDB" id="A0A4Y7SP24"/>
<organism evidence="2 3">
    <name type="scientific">Coprinellus micaceus</name>
    <name type="common">Glistening ink-cap mushroom</name>
    <name type="synonym">Coprinus micaceus</name>
    <dbReference type="NCBI Taxonomy" id="71717"/>
    <lineage>
        <taxon>Eukaryota</taxon>
        <taxon>Fungi</taxon>
        <taxon>Dikarya</taxon>
        <taxon>Basidiomycota</taxon>
        <taxon>Agaricomycotina</taxon>
        <taxon>Agaricomycetes</taxon>
        <taxon>Agaricomycetidae</taxon>
        <taxon>Agaricales</taxon>
        <taxon>Agaricineae</taxon>
        <taxon>Psathyrellaceae</taxon>
        <taxon>Coprinellus</taxon>
    </lineage>
</organism>
<feature type="transmembrane region" description="Helical" evidence="1">
    <location>
        <begin position="74"/>
        <end position="94"/>
    </location>
</feature>
<evidence type="ECO:0000256" key="1">
    <source>
        <dbReference type="SAM" id="Phobius"/>
    </source>
</evidence>
<proteinExistence type="predicted"/>
<dbReference type="OrthoDB" id="10625739at2759"/>